<keyword evidence="4" id="KW-0804">Transcription</keyword>
<keyword evidence="3" id="KW-0805">Transcription regulation</keyword>
<evidence type="ECO:0000256" key="4">
    <source>
        <dbReference type="ARBA" id="ARBA00023163"/>
    </source>
</evidence>
<dbReference type="EMBL" id="BART01024884">
    <property type="protein sequence ID" value="GAG94080.1"/>
    <property type="molecule type" value="Genomic_DNA"/>
</dbReference>
<accession>X1BGE6</accession>
<dbReference type="PROSITE" id="PS50045">
    <property type="entry name" value="SIGMA54_INTERACT_4"/>
    <property type="match status" value="1"/>
</dbReference>
<proteinExistence type="predicted"/>
<evidence type="ECO:0000256" key="3">
    <source>
        <dbReference type="ARBA" id="ARBA00023015"/>
    </source>
</evidence>
<dbReference type="GO" id="GO:0005524">
    <property type="term" value="F:ATP binding"/>
    <property type="evidence" value="ECO:0007669"/>
    <property type="project" value="UniProtKB-KW"/>
</dbReference>
<dbReference type="PROSITE" id="PS00688">
    <property type="entry name" value="SIGMA54_INTERACT_3"/>
    <property type="match status" value="1"/>
</dbReference>
<name>X1BGE6_9ZZZZ</name>
<organism evidence="6">
    <name type="scientific">marine sediment metagenome</name>
    <dbReference type="NCBI Taxonomy" id="412755"/>
    <lineage>
        <taxon>unclassified sequences</taxon>
        <taxon>metagenomes</taxon>
        <taxon>ecological metagenomes</taxon>
    </lineage>
</organism>
<dbReference type="InterPro" id="IPR027417">
    <property type="entry name" value="P-loop_NTPase"/>
</dbReference>
<keyword evidence="1" id="KW-0547">Nucleotide-binding</keyword>
<dbReference type="Gene3D" id="1.10.8.60">
    <property type="match status" value="1"/>
</dbReference>
<keyword evidence="2" id="KW-0067">ATP-binding</keyword>
<feature type="domain" description="Sigma-54 factor interaction" evidence="5">
    <location>
        <begin position="1"/>
        <end position="44"/>
    </location>
</feature>
<dbReference type="InterPro" id="IPR002078">
    <property type="entry name" value="Sigma_54_int"/>
</dbReference>
<feature type="non-terminal residue" evidence="6">
    <location>
        <position position="46"/>
    </location>
</feature>
<evidence type="ECO:0000256" key="1">
    <source>
        <dbReference type="ARBA" id="ARBA00022741"/>
    </source>
</evidence>
<dbReference type="AlphaFoldDB" id="X1BGE6"/>
<evidence type="ECO:0000256" key="2">
    <source>
        <dbReference type="ARBA" id="ARBA00022840"/>
    </source>
</evidence>
<dbReference type="PANTHER" id="PTHR32071">
    <property type="entry name" value="TRANSCRIPTIONAL REGULATORY PROTEIN"/>
    <property type="match status" value="1"/>
</dbReference>
<dbReference type="GO" id="GO:0006355">
    <property type="term" value="P:regulation of DNA-templated transcription"/>
    <property type="evidence" value="ECO:0007669"/>
    <property type="project" value="InterPro"/>
</dbReference>
<sequence length="46" mass="5326">MEKFGTENQKEITDFSPEATDLLLKYEWPGNVRELENAVERAVILT</sequence>
<protein>
    <recommendedName>
        <fullName evidence="5">Sigma-54 factor interaction domain-containing protein</fullName>
    </recommendedName>
</protein>
<reference evidence="6" key="1">
    <citation type="journal article" date="2014" name="Front. Microbiol.">
        <title>High frequency of phylogenetically diverse reductive dehalogenase-homologous genes in deep subseafloor sedimentary metagenomes.</title>
        <authorList>
            <person name="Kawai M."/>
            <person name="Futagami T."/>
            <person name="Toyoda A."/>
            <person name="Takaki Y."/>
            <person name="Nishi S."/>
            <person name="Hori S."/>
            <person name="Arai W."/>
            <person name="Tsubouchi T."/>
            <person name="Morono Y."/>
            <person name="Uchiyama I."/>
            <person name="Ito T."/>
            <person name="Fujiyama A."/>
            <person name="Inagaki F."/>
            <person name="Takami H."/>
        </authorList>
    </citation>
    <scope>NUCLEOTIDE SEQUENCE</scope>
    <source>
        <strain evidence="6">Expedition CK06-06</strain>
    </source>
</reference>
<dbReference type="InterPro" id="IPR058031">
    <property type="entry name" value="AAA_lid_NorR"/>
</dbReference>
<evidence type="ECO:0000259" key="5">
    <source>
        <dbReference type="PROSITE" id="PS50045"/>
    </source>
</evidence>
<evidence type="ECO:0000313" key="6">
    <source>
        <dbReference type="EMBL" id="GAG94080.1"/>
    </source>
</evidence>
<gene>
    <name evidence="6" type="ORF">S01H4_44801</name>
</gene>
<dbReference type="InterPro" id="IPR025944">
    <property type="entry name" value="Sigma_54_int_dom_CS"/>
</dbReference>
<dbReference type="SUPFAM" id="SSF52540">
    <property type="entry name" value="P-loop containing nucleoside triphosphate hydrolases"/>
    <property type="match status" value="1"/>
</dbReference>
<comment type="caution">
    <text evidence="6">The sequence shown here is derived from an EMBL/GenBank/DDBJ whole genome shotgun (WGS) entry which is preliminary data.</text>
</comment>
<dbReference type="Pfam" id="PF25601">
    <property type="entry name" value="AAA_lid_14"/>
    <property type="match status" value="1"/>
</dbReference>